<evidence type="ECO:0000313" key="1">
    <source>
        <dbReference type="EMBL" id="KKK93876.1"/>
    </source>
</evidence>
<accession>A0A0F9CB06</accession>
<name>A0A0F9CB06_9ZZZZ</name>
<protein>
    <submittedName>
        <fullName evidence="1">Uncharacterized protein</fullName>
    </submittedName>
</protein>
<reference evidence="1" key="1">
    <citation type="journal article" date="2015" name="Nature">
        <title>Complex archaea that bridge the gap between prokaryotes and eukaryotes.</title>
        <authorList>
            <person name="Spang A."/>
            <person name="Saw J.H."/>
            <person name="Jorgensen S.L."/>
            <person name="Zaremba-Niedzwiedzka K."/>
            <person name="Martijn J."/>
            <person name="Lind A.E."/>
            <person name="van Eijk R."/>
            <person name="Schleper C."/>
            <person name="Guy L."/>
            <person name="Ettema T.J."/>
        </authorList>
    </citation>
    <scope>NUCLEOTIDE SEQUENCE</scope>
</reference>
<gene>
    <name evidence="1" type="ORF">LCGC14_2688490</name>
</gene>
<dbReference type="AlphaFoldDB" id="A0A0F9CB06"/>
<comment type="caution">
    <text evidence="1">The sequence shown here is derived from an EMBL/GenBank/DDBJ whole genome shotgun (WGS) entry which is preliminary data.</text>
</comment>
<organism evidence="1">
    <name type="scientific">marine sediment metagenome</name>
    <dbReference type="NCBI Taxonomy" id="412755"/>
    <lineage>
        <taxon>unclassified sequences</taxon>
        <taxon>metagenomes</taxon>
        <taxon>ecological metagenomes</taxon>
    </lineage>
</organism>
<dbReference type="EMBL" id="LAZR01047586">
    <property type="protein sequence ID" value="KKK93876.1"/>
    <property type="molecule type" value="Genomic_DNA"/>
</dbReference>
<proteinExistence type="predicted"/>
<sequence length="95" mass="10621">MMDEISDLEERVGSLERAFLKFTQLEPEKPYSSFKERFYFRLRDDADVFDRDVGVDEAPPRVASLSVSYRGPAAAVALAQRLVNMLNGASTSEGS</sequence>